<comment type="caution">
    <text evidence="4">The sequence shown here is derived from an EMBL/GenBank/DDBJ whole genome shotgun (WGS) entry which is preliminary data.</text>
</comment>
<dbReference type="Pfam" id="PF13561">
    <property type="entry name" value="adh_short_C2"/>
    <property type="match status" value="1"/>
</dbReference>
<evidence type="ECO:0000313" key="5">
    <source>
        <dbReference type="Proteomes" id="UP000287651"/>
    </source>
</evidence>
<evidence type="ECO:0000256" key="1">
    <source>
        <dbReference type="ARBA" id="ARBA00006484"/>
    </source>
</evidence>
<dbReference type="PANTHER" id="PTHR43180">
    <property type="entry name" value="3-OXOACYL-(ACYL-CARRIER-PROTEIN) REDUCTASE (AFU_ORTHOLOGUE AFUA_6G11210)"/>
    <property type="match status" value="1"/>
</dbReference>
<dbReference type="PRINTS" id="PR00081">
    <property type="entry name" value="GDHRDH"/>
</dbReference>
<dbReference type="FunFam" id="3.40.50.720:FF:000084">
    <property type="entry name" value="Short-chain dehydrogenase reductase"/>
    <property type="match status" value="1"/>
</dbReference>
<proteinExistence type="inferred from homology"/>
<dbReference type="AlphaFoldDB" id="A0A426Z0Z4"/>
<dbReference type="EMBL" id="AMZH03009073">
    <property type="protein sequence ID" value="RRT57642.1"/>
    <property type="molecule type" value="Genomic_DNA"/>
</dbReference>
<comment type="similarity">
    <text evidence="1">Belongs to the short-chain dehydrogenases/reductases (SDR) family.</text>
</comment>
<gene>
    <name evidence="4" type="ORF">B296_00039139</name>
</gene>
<sequence length="346" mass="37204">MIIVPEESAQRGLAHTRRSDSTRLDTLRSSGRAPFSAKILIGDPSYSRSQHDVVRPARTRATQPDWTVWGVVVILRLFLVEWLEGKVALITGAASGIGKATAKLFAHHGARIVIADVQDEKGHPLCSALGPSVASYDHCDVTNESDVQQAVDATVSHHGKLDVMFNNAGMIGEPCLRLLESEKSDFERVVATNLVGSYLGTKHAARAMLPARRGSIGITASVASVIASMTLVAYTCSKHAFLGLMTSAALELGRFGIRVNCVSPYALPTPLAMEFGMGEEELSANMEEHATLKGVRLKAEDVTEAVVYLASDESRYVNGLNLLVDGGFSTGKPSHGLFRYSIPENM</sequence>
<feature type="compositionally biased region" description="Basic and acidic residues" evidence="3">
    <location>
        <begin position="17"/>
        <end position="26"/>
    </location>
</feature>
<name>A0A426Z0Z4_ENSVE</name>
<protein>
    <submittedName>
        <fullName evidence="4">Uncharacterized protein</fullName>
    </submittedName>
</protein>
<accession>A0A426Z0Z4</accession>
<reference evidence="4 5" key="1">
    <citation type="journal article" date="2014" name="Agronomy (Basel)">
        <title>A Draft Genome Sequence for Ensete ventricosum, the Drought-Tolerant Tree Against Hunger.</title>
        <authorList>
            <person name="Harrison J."/>
            <person name="Moore K.A."/>
            <person name="Paszkiewicz K."/>
            <person name="Jones T."/>
            <person name="Grant M."/>
            <person name="Ambacheew D."/>
            <person name="Muzemil S."/>
            <person name="Studholme D.J."/>
        </authorList>
    </citation>
    <scope>NUCLEOTIDE SEQUENCE [LARGE SCALE GENOMIC DNA]</scope>
</reference>
<dbReference type="InterPro" id="IPR036291">
    <property type="entry name" value="NAD(P)-bd_dom_sf"/>
</dbReference>
<dbReference type="SUPFAM" id="SSF51735">
    <property type="entry name" value="NAD(P)-binding Rossmann-fold domains"/>
    <property type="match status" value="1"/>
</dbReference>
<feature type="region of interest" description="Disordered" evidence="3">
    <location>
        <begin position="1"/>
        <end position="28"/>
    </location>
</feature>
<dbReference type="PANTHER" id="PTHR43180:SF30">
    <property type="entry name" value="MOMILACTONE A SYNTHASE"/>
    <property type="match status" value="1"/>
</dbReference>
<evidence type="ECO:0000256" key="3">
    <source>
        <dbReference type="SAM" id="MobiDB-lite"/>
    </source>
</evidence>
<dbReference type="InterPro" id="IPR002347">
    <property type="entry name" value="SDR_fam"/>
</dbReference>
<evidence type="ECO:0000313" key="4">
    <source>
        <dbReference type="EMBL" id="RRT57642.1"/>
    </source>
</evidence>
<organism evidence="4 5">
    <name type="scientific">Ensete ventricosum</name>
    <name type="common">Abyssinian banana</name>
    <name type="synonym">Musa ensete</name>
    <dbReference type="NCBI Taxonomy" id="4639"/>
    <lineage>
        <taxon>Eukaryota</taxon>
        <taxon>Viridiplantae</taxon>
        <taxon>Streptophyta</taxon>
        <taxon>Embryophyta</taxon>
        <taxon>Tracheophyta</taxon>
        <taxon>Spermatophyta</taxon>
        <taxon>Magnoliopsida</taxon>
        <taxon>Liliopsida</taxon>
        <taxon>Zingiberales</taxon>
        <taxon>Musaceae</taxon>
        <taxon>Ensete</taxon>
    </lineage>
</organism>
<dbReference type="GO" id="GO:0016491">
    <property type="term" value="F:oxidoreductase activity"/>
    <property type="evidence" value="ECO:0007669"/>
    <property type="project" value="UniProtKB-KW"/>
</dbReference>
<dbReference type="Gene3D" id="3.40.50.720">
    <property type="entry name" value="NAD(P)-binding Rossmann-like Domain"/>
    <property type="match status" value="1"/>
</dbReference>
<evidence type="ECO:0000256" key="2">
    <source>
        <dbReference type="ARBA" id="ARBA00023002"/>
    </source>
</evidence>
<dbReference type="Proteomes" id="UP000287651">
    <property type="component" value="Unassembled WGS sequence"/>
</dbReference>
<dbReference type="PRINTS" id="PR00080">
    <property type="entry name" value="SDRFAMILY"/>
</dbReference>
<keyword evidence="2" id="KW-0560">Oxidoreductase</keyword>